<dbReference type="GO" id="GO:0005524">
    <property type="term" value="F:ATP binding"/>
    <property type="evidence" value="ECO:0007669"/>
    <property type="project" value="InterPro"/>
</dbReference>
<dbReference type="PANTHER" id="PTHR23070">
    <property type="entry name" value="BCS1 AAA-TYPE ATPASE"/>
    <property type="match status" value="1"/>
</dbReference>
<dbReference type="Pfam" id="PF00004">
    <property type="entry name" value="AAA"/>
    <property type="match status" value="1"/>
</dbReference>
<evidence type="ECO:0000313" key="4">
    <source>
        <dbReference type="Proteomes" id="UP000223891"/>
    </source>
</evidence>
<reference evidence="4" key="1">
    <citation type="submission" date="2016-01" db="EMBL/GenBank/DDBJ databases">
        <title>Isolation and Characterization of Enterobacteria phage CBB.</title>
        <authorList>
            <person name="Buttimer C.T.H."/>
            <person name="Hendrix H."/>
            <person name="Alexandre H."/>
            <person name="O'Mahony J."/>
            <person name="Lavigne R."/>
            <person name="Coffey A."/>
        </authorList>
    </citation>
    <scope>NUCLEOTIDE SEQUENCE [LARGE SCALE GENOMIC DNA]</scope>
</reference>
<accession>A0A1L2CVN9</accession>
<evidence type="ECO:0000259" key="2">
    <source>
        <dbReference type="SMART" id="SM00382"/>
    </source>
</evidence>
<name>A0A1L2CVN9_9CAUD</name>
<feature type="domain" description="AAA+ ATPase" evidence="2">
    <location>
        <begin position="185"/>
        <end position="314"/>
    </location>
</feature>
<evidence type="ECO:0000256" key="1">
    <source>
        <dbReference type="ARBA" id="ARBA00007448"/>
    </source>
</evidence>
<dbReference type="Proteomes" id="UP000223891">
    <property type="component" value="Segment"/>
</dbReference>
<dbReference type="InterPro" id="IPR050747">
    <property type="entry name" value="Mitochondrial_chaperone_BCS1"/>
</dbReference>
<dbReference type="InterPro" id="IPR003959">
    <property type="entry name" value="ATPase_AAA_core"/>
</dbReference>
<gene>
    <name evidence="3" type="ORF">CBB_530</name>
</gene>
<sequence length="356" mass="40491">MIAITDPVRLQVEDILRASLKYASNLRVKDVVRYKLAEKFMNTHSDTEYYVNENEKEGKSTFKQVVSTFCEKHNLGTISMGYQELVFNEEQVIGSISFVFYTDKTFGFDYIMDETLVDDFKLCIKNRENCNNTPILNRLSLDNMGRMNENNILFNPPKINMPSEIMYPWFDFTPEELAKNFMDSTANVLVLYGDPGTGKTTFIKRMLQGVGFEENRSITVVDTPAVMQSPELVNNIYTSKHKDIFIFEDVDRHLYSREEGNDIMAGLLNAAEGLASPDVKIIISTNIKNLNDIDSALIRPGRCFKTLEFLKLQKEEQINVRNFLGLDVEVCTSATQSLAEVMNERATTGMVGSGFL</sequence>
<dbReference type="GO" id="GO:0016887">
    <property type="term" value="F:ATP hydrolysis activity"/>
    <property type="evidence" value="ECO:0007669"/>
    <property type="project" value="InterPro"/>
</dbReference>
<dbReference type="InterPro" id="IPR003593">
    <property type="entry name" value="AAA+_ATPase"/>
</dbReference>
<keyword evidence="4" id="KW-1185">Reference proteome</keyword>
<proteinExistence type="inferred from homology"/>
<dbReference type="SMART" id="SM00382">
    <property type="entry name" value="AAA"/>
    <property type="match status" value="1"/>
</dbReference>
<dbReference type="SUPFAM" id="SSF52540">
    <property type="entry name" value="P-loop containing nucleoside triphosphate hydrolases"/>
    <property type="match status" value="1"/>
</dbReference>
<organism evidence="3 4">
    <name type="scientific">Pectobacterium phage vB_PcaM_CBB</name>
    <dbReference type="NCBI Taxonomy" id="2772511"/>
    <lineage>
        <taxon>Viruses</taxon>
        <taxon>Duplodnaviria</taxon>
        <taxon>Heunggongvirae</taxon>
        <taxon>Uroviricota</taxon>
        <taxon>Caudoviricetes</taxon>
        <taxon>Mimasvirus</taxon>
        <taxon>Mimasvirus CBB</taxon>
    </lineage>
</organism>
<dbReference type="Gene3D" id="3.40.50.300">
    <property type="entry name" value="P-loop containing nucleotide triphosphate hydrolases"/>
    <property type="match status" value="1"/>
</dbReference>
<protein>
    <recommendedName>
        <fullName evidence="2">AAA+ ATPase domain-containing protein</fullName>
    </recommendedName>
</protein>
<dbReference type="InterPro" id="IPR027417">
    <property type="entry name" value="P-loop_NTPase"/>
</dbReference>
<dbReference type="EMBL" id="KU574722">
    <property type="protein sequence ID" value="AMM44093.1"/>
    <property type="molecule type" value="Genomic_DNA"/>
</dbReference>
<comment type="similarity">
    <text evidence="1">Belongs to the AAA ATPase family. BCS1 subfamily.</text>
</comment>
<evidence type="ECO:0000313" key="3">
    <source>
        <dbReference type="EMBL" id="AMM44093.1"/>
    </source>
</evidence>